<dbReference type="Proteomes" id="UP000676169">
    <property type="component" value="Chromosome"/>
</dbReference>
<reference evidence="1" key="1">
    <citation type="submission" date="2021-04" db="EMBL/GenBank/DDBJ databases">
        <title>Luteolibacter sp. 32A isolated from the skin of an Anderson's salamander (Ambystoma andersonii).</title>
        <authorList>
            <person name="Spergser J."/>
            <person name="Busse H.-J."/>
        </authorList>
    </citation>
    <scope>NUCLEOTIDE SEQUENCE</scope>
    <source>
        <strain evidence="1">32A</strain>
    </source>
</reference>
<keyword evidence="2" id="KW-1185">Reference proteome</keyword>
<proteinExistence type="predicted"/>
<evidence type="ECO:0000313" key="1">
    <source>
        <dbReference type="EMBL" id="QUE50760.1"/>
    </source>
</evidence>
<dbReference type="EMBL" id="CP073100">
    <property type="protein sequence ID" value="QUE50760.1"/>
    <property type="molecule type" value="Genomic_DNA"/>
</dbReference>
<dbReference type="RefSeq" id="WP_211630899.1">
    <property type="nucleotide sequence ID" value="NZ_CP073100.1"/>
</dbReference>
<dbReference type="AlphaFoldDB" id="A0A975IZY2"/>
<accession>A0A975IZY2</accession>
<evidence type="ECO:0000313" key="2">
    <source>
        <dbReference type="Proteomes" id="UP000676169"/>
    </source>
</evidence>
<dbReference type="KEGG" id="lamb:KBB96_18095"/>
<protein>
    <submittedName>
        <fullName evidence="1">Uncharacterized protein</fullName>
    </submittedName>
</protein>
<sequence>MLALLLAGGGYARYAYNQNQPDRIWLPLKLPEKDLQPVSKKLEEALRKPAVLSAISKELNLAARFNVPNEEAAVAELSKRMYIEVGEAFPPSDRTPAINVGVSGKRKEHALLGEISQRLQKEVSALFGIKQPASGPF</sequence>
<organism evidence="1 2">
    <name type="scientific">Luteolibacter ambystomatis</name>
    <dbReference type="NCBI Taxonomy" id="2824561"/>
    <lineage>
        <taxon>Bacteria</taxon>
        <taxon>Pseudomonadati</taxon>
        <taxon>Verrucomicrobiota</taxon>
        <taxon>Verrucomicrobiia</taxon>
        <taxon>Verrucomicrobiales</taxon>
        <taxon>Verrucomicrobiaceae</taxon>
        <taxon>Luteolibacter</taxon>
    </lineage>
</organism>
<name>A0A975IZY2_9BACT</name>
<gene>
    <name evidence="1" type="ORF">KBB96_18095</name>
</gene>